<keyword evidence="3" id="KW-0418">Kinase</keyword>
<dbReference type="PROSITE" id="PS51841">
    <property type="entry name" value="LTD"/>
    <property type="match status" value="1"/>
</dbReference>
<gene>
    <name evidence="3" type="ORF">I5677_12600</name>
</gene>
<name>A0A8J7HE83_9FIRM</name>
<sequence length="793" mass="92482">MRIRTLKRKVNVVLLFVTISMTLLFGCYRNSQEEENKHIIPPENTNMELIGDYDIAFSHTGYFYDGTIEVGILSNKECSIYYTMDGSEPDQKQTQYQKEIKLPAKDEVKAYSIKAKAYFEDGTESDTIVHTYFVGNYVKDRFNTLVFSVTTDPYNLYDDEYGILIEGKLRRDHIKENPRDKIEPNDPANFNMRGRESEREVYLEVLQPDGTKITEMNAGIRTYGGWSRANLQKSIKIFARKEYDEVNNKFRYEFFPQKTAANGDGTKLDSFKRLVLRNCGNDNGFAFIRDELFQTLAAQAGYQDHQAVRPAAMFINGEYRGFFWLHEVYSDEYFEENYGDYTGSFEILEGGENYKSLDEDGENEYAIRDYEDMYTYAAKDLTKDENFNQLSELMDVENYLEYYALQVYIGNEDWPHNNYKTYRYYAADGEEYKEAPFDGKWRYLLHDLDFSFGIYGTKATTDNFSKYVGRNGEMKEEAPLFSQLMKRDDCKEIFIKKTVDLINGSFAPENLNRVLDEMHASRLSEQMNMYNKNLLADWVHQDQLEERLEAIRSYGSERAGYILTRYQEYFDLGDMYRLKVQPVQGAEIKINSFVTDDYFEGSYYSDYNTVISTVIPAGMELDYWMVNGEKVYEQELLITPAMIRDRKVEVNCFFKETTEKPHIIVSELSADGDEDYITLYNPYNEAVSTDGYTLTDDIEEPEKFILPTRIIAPGESLVILCGRDTELSGDAVDPNTEDKDSLYAEFGLKENETVVLFRQEEVIDTVKVPELKNNNPYQRDLNTMRFYEVENLN</sequence>
<protein>
    <submittedName>
        <fullName evidence="3">CotH kinase family protein</fullName>
    </submittedName>
</protein>
<reference evidence="3" key="1">
    <citation type="submission" date="2020-12" db="EMBL/GenBank/DDBJ databases">
        <title>M. sibirica DSM 26468T genome.</title>
        <authorList>
            <person name="Thieme N."/>
            <person name="Rettenmaier R."/>
            <person name="Zverlov V."/>
            <person name="Liebl W."/>
        </authorList>
    </citation>
    <scope>NUCLEOTIDE SEQUENCE</scope>
    <source>
        <strain evidence="3">DSM 26468</strain>
    </source>
</reference>
<dbReference type="PROSITE" id="PS51257">
    <property type="entry name" value="PROKAR_LIPOPROTEIN"/>
    <property type="match status" value="1"/>
</dbReference>
<dbReference type="InterPro" id="IPR036415">
    <property type="entry name" value="Lamin_tail_dom_sf"/>
</dbReference>
<organism evidence="3 4">
    <name type="scientific">Mobilitalea sibirica</name>
    <dbReference type="NCBI Taxonomy" id="1462919"/>
    <lineage>
        <taxon>Bacteria</taxon>
        <taxon>Bacillati</taxon>
        <taxon>Bacillota</taxon>
        <taxon>Clostridia</taxon>
        <taxon>Lachnospirales</taxon>
        <taxon>Lachnospiraceae</taxon>
        <taxon>Mobilitalea</taxon>
    </lineage>
</organism>
<accession>A0A8J7HE83</accession>
<keyword evidence="1" id="KW-0812">Transmembrane</keyword>
<keyword evidence="4" id="KW-1185">Reference proteome</keyword>
<dbReference type="Pfam" id="PF00932">
    <property type="entry name" value="LTD"/>
    <property type="match status" value="1"/>
</dbReference>
<dbReference type="RefSeq" id="WP_197661973.1">
    <property type="nucleotide sequence ID" value="NZ_JAEAGR010000013.1"/>
</dbReference>
<evidence type="ECO:0000259" key="2">
    <source>
        <dbReference type="PROSITE" id="PS51841"/>
    </source>
</evidence>
<dbReference type="GO" id="GO:0016301">
    <property type="term" value="F:kinase activity"/>
    <property type="evidence" value="ECO:0007669"/>
    <property type="project" value="UniProtKB-KW"/>
</dbReference>
<keyword evidence="1" id="KW-0472">Membrane</keyword>
<dbReference type="Pfam" id="PF13290">
    <property type="entry name" value="CHB_HEX_C_1"/>
    <property type="match status" value="1"/>
</dbReference>
<dbReference type="Pfam" id="PF08757">
    <property type="entry name" value="CotH"/>
    <property type="match status" value="1"/>
</dbReference>
<proteinExistence type="predicted"/>
<dbReference type="InterPro" id="IPR001322">
    <property type="entry name" value="Lamin_tail_dom"/>
</dbReference>
<dbReference type="SUPFAM" id="SSF74853">
    <property type="entry name" value="Lamin A/C globular tail domain"/>
    <property type="match status" value="1"/>
</dbReference>
<feature type="transmembrane region" description="Helical" evidence="1">
    <location>
        <begin position="12"/>
        <end position="31"/>
    </location>
</feature>
<comment type="caution">
    <text evidence="3">The sequence shown here is derived from an EMBL/GenBank/DDBJ whole genome shotgun (WGS) entry which is preliminary data.</text>
</comment>
<feature type="domain" description="LTD" evidence="2">
    <location>
        <begin position="655"/>
        <end position="770"/>
    </location>
</feature>
<evidence type="ECO:0000313" key="3">
    <source>
        <dbReference type="EMBL" id="MBH1941734.1"/>
    </source>
</evidence>
<dbReference type="InterPro" id="IPR014867">
    <property type="entry name" value="Spore_coat_CotH_CotH2/3/7"/>
</dbReference>
<evidence type="ECO:0000256" key="1">
    <source>
        <dbReference type="SAM" id="Phobius"/>
    </source>
</evidence>
<keyword evidence="1" id="KW-1133">Transmembrane helix</keyword>
<evidence type="ECO:0000313" key="4">
    <source>
        <dbReference type="Proteomes" id="UP000623269"/>
    </source>
</evidence>
<keyword evidence="3" id="KW-0808">Transferase</keyword>
<dbReference type="EMBL" id="JAEAGR010000013">
    <property type="protein sequence ID" value="MBH1941734.1"/>
    <property type="molecule type" value="Genomic_DNA"/>
</dbReference>
<dbReference type="AlphaFoldDB" id="A0A8J7HE83"/>
<dbReference type="InterPro" id="IPR059177">
    <property type="entry name" value="GH29D-like_dom"/>
</dbReference>
<dbReference type="Proteomes" id="UP000623269">
    <property type="component" value="Unassembled WGS sequence"/>
</dbReference>